<reference evidence="10 11" key="1">
    <citation type="submission" date="2020-03" db="EMBL/GenBank/DDBJ databases">
        <title>The genome sequence of Microvirga sp. c23x22.</title>
        <authorList>
            <person name="Zhang X."/>
        </authorList>
    </citation>
    <scope>NUCLEOTIDE SEQUENCE [LARGE SCALE GENOMIC DNA]</scope>
    <source>
        <strain evidence="11">c23x22</strain>
    </source>
</reference>
<dbReference type="PANTHER" id="PTHR40088">
    <property type="entry name" value="PECTATE LYASE (EUROFUNG)"/>
    <property type="match status" value="1"/>
</dbReference>
<dbReference type="Proteomes" id="UP000707352">
    <property type="component" value="Unassembled WGS sequence"/>
</dbReference>
<evidence type="ECO:0000256" key="7">
    <source>
        <dbReference type="ARBA" id="ARBA00023239"/>
    </source>
</evidence>
<keyword evidence="3" id="KW-0964">Secreted</keyword>
<evidence type="ECO:0000256" key="6">
    <source>
        <dbReference type="ARBA" id="ARBA00022837"/>
    </source>
</evidence>
<keyword evidence="6" id="KW-0106">Calcium</keyword>
<dbReference type="InterPro" id="IPR011459">
    <property type="entry name" value="DUF1565"/>
</dbReference>
<evidence type="ECO:0000256" key="3">
    <source>
        <dbReference type="ARBA" id="ARBA00022525"/>
    </source>
</evidence>
<proteinExistence type="inferred from homology"/>
<protein>
    <submittedName>
        <fullName evidence="10">DUF1565 domain-containing protein</fullName>
    </submittedName>
</protein>
<keyword evidence="11" id="KW-1185">Reference proteome</keyword>
<comment type="subcellular location">
    <subcellularLocation>
        <location evidence="2">Secreted</location>
    </subcellularLocation>
</comment>
<dbReference type="RefSeq" id="WP_167673996.1">
    <property type="nucleotide sequence ID" value="NZ_JAATJS010000006.1"/>
</dbReference>
<organism evidence="10 11">
    <name type="scientific">Microvirga terricola</name>
    <dbReference type="NCBI Taxonomy" id="2719797"/>
    <lineage>
        <taxon>Bacteria</taxon>
        <taxon>Pseudomonadati</taxon>
        <taxon>Pseudomonadota</taxon>
        <taxon>Alphaproteobacteria</taxon>
        <taxon>Hyphomicrobiales</taxon>
        <taxon>Methylobacteriaceae</taxon>
        <taxon>Microvirga</taxon>
    </lineage>
</organism>
<evidence type="ECO:0000313" key="11">
    <source>
        <dbReference type="Proteomes" id="UP000707352"/>
    </source>
</evidence>
<name>A0ABX0VFV6_9HYPH</name>
<dbReference type="Gene3D" id="2.160.20.10">
    <property type="entry name" value="Single-stranded right-handed beta-helix, Pectin lyase-like"/>
    <property type="match status" value="2"/>
</dbReference>
<comment type="similarity">
    <text evidence="8">Belongs to the polysaccharide lyase 9 family.</text>
</comment>
<dbReference type="InterPro" id="IPR011050">
    <property type="entry name" value="Pectin_lyase_fold/virulence"/>
</dbReference>
<evidence type="ECO:0000259" key="9">
    <source>
        <dbReference type="Pfam" id="PF07602"/>
    </source>
</evidence>
<evidence type="ECO:0000256" key="2">
    <source>
        <dbReference type="ARBA" id="ARBA00004613"/>
    </source>
</evidence>
<keyword evidence="7" id="KW-0456">Lyase</keyword>
<dbReference type="InterPro" id="IPR012334">
    <property type="entry name" value="Pectin_lyas_fold"/>
</dbReference>
<evidence type="ECO:0000256" key="1">
    <source>
        <dbReference type="ARBA" id="ARBA00001913"/>
    </source>
</evidence>
<evidence type="ECO:0000256" key="5">
    <source>
        <dbReference type="ARBA" id="ARBA00022729"/>
    </source>
</evidence>
<comment type="cofactor">
    <cofactor evidence="1">
        <name>Ca(2+)</name>
        <dbReference type="ChEBI" id="CHEBI:29108"/>
    </cofactor>
</comment>
<evidence type="ECO:0000256" key="8">
    <source>
        <dbReference type="ARBA" id="ARBA00038263"/>
    </source>
</evidence>
<gene>
    <name evidence="10" type="ORF">HB375_15885</name>
</gene>
<feature type="domain" description="DUF1565" evidence="9">
    <location>
        <begin position="49"/>
        <end position="89"/>
    </location>
</feature>
<evidence type="ECO:0000256" key="4">
    <source>
        <dbReference type="ARBA" id="ARBA00022723"/>
    </source>
</evidence>
<keyword evidence="4" id="KW-0479">Metal-binding</keyword>
<sequence>MFTRAFERGLQPRARHGRTVRELGRLWVIGVAMLSAAPVGAAEYYVSTTGNDSNPGTLNAPFKTINLAVGKLQPSDTVYLRGGTYFESVKVHVSGTKDAPITIRSYPGEMATIDSGVPDFRQVGNGDWELIDESLGEYRSVRTFPAANHPYAYIDGIPGYENQRVLLVPYKDPQPFRASSETYVEPTTSFYIGPGVYYEPSDGRIHIRLSKTADLKGAEARYGPVFNADRPDPRNYAILLSMARHTLDVAGSYLTFKDLTINQANRSVGISASVHDLQFDGLTIWNGAKGIVADADNVSNVSITRSKIYGDNPYWIFWSDIKDEPYPAQLMRVTSLDLRGGAHDWEISYNHIRGSGQDLVSTNTNEDRIFVHHNRLENCADDAFEIEGTINVGLISIHDNYISNCLTAAAPGQDTPKFNGPLLFYRNVASLLRNPPINRAIGINSWNGGSRFGFMEMFKNSDSSRYSTRNAHFYHNTLILLGSSKGRGINITPKHPEDGRIANNILITINGPVMDKYRLGEGQVVDGNLYWKLNTVDSESLAWKFNTVRQLYQAKGIEAQGIGDTPHRGTDPRLTGLVFDFLDKGNSVWQLTPGSEIRRITDFALCAGSPAIGAGIDIPLHPVLGKLPDSHSSRDIGAIPFGTPAAEYNAFPFVVDAPSQPPSGRVGGCGSTSLRAQDAASLGRPELRMHVK</sequence>
<dbReference type="SUPFAM" id="SSF51126">
    <property type="entry name" value="Pectin lyase-like"/>
    <property type="match status" value="1"/>
</dbReference>
<dbReference type="InterPro" id="IPR052052">
    <property type="entry name" value="Polysaccharide_Lyase_9"/>
</dbReference>
<comment type="caution">
    <text evidence="10">The sequence shown here is derived from an EMBL/GenBank/DDBJ whole genome shotgun (WGS) entry which is preliminary data.</text>
</comment>
<dbReference type="EMBL" id="JAATJS010000006">
    <property type="protein sequence ID" value="NIX78079.1"/>
    <property type="molecule type" value="Genomic_DNA"/>
</dbReference>
<keyword evidence="5" id="KW-0732">Signal</keyword>
<accession>A0ABX0VFV6</accession>
<evidence type="ECO:0000313" key="10">
    <source>
        <dbReference type="EMBL" id="NIX78079.1"/>
    </source>
</evidence>
<dbReference type="Pfam" id="PF07602">
    <property type="entry name" value="DUF1565"/>
    <property type="match status" value="1"/>
</dbReference>
<dbReference type="PANTHER" id="PTHR40088:SF1">
    <property type="entry name" value="PECTATE LYASE PEL9"/>
    <property type="match status" value="1"/>
</dbReference>